<dbReference type="STRING" id="68231.AQJ30_33505"/>
<evidence type="ECO:0000256" key="7">
    <source>
        <dbReference type="ARBA" id="ARBA00023065"/>
    </source>
</evidence>
<evidence type="ECO:0000256" key="4">
    <source>
        <dbReference type="ARBA" id="ARBA00022692"/>
    </source>
</evidence>
<comment type="subunit">
    <text evidence="9">The system is composed of three essential subunits: KdpA, KdpB and KdpC.</text>
</comment>
<comment type="caution">
    <text evidence="10">The sequence shown here is derived from an EMBL/GenBank/DDBJ whole genome shotgun (WGS) entry which is preliminary data.</text>
</comment>
<keyword evidence="11" id="KW-1185">Reference proteome</keyword>
<evidence type="ECO:0000256" key="9">
    <source>
        <dbReference type="HAMAP-Rule" id="MF_00275"/>
    </source>
</evidence>
<evidence type="ECO:0000256" key="8">
    <source>
        <dbReference type="ARBA" id="ARBA00023136"/>
    </source>
</evidence>
<proteinExistence type="inferred from homology"/>
<comment type="similarity">
    <text evidence="9">Belongs to the KdpA family.</text>
</comment>
<evidence type="ECO:0000256" key="1">
    <source>
        <dbReference type="ARBA" id="ARBA00022448"/>
    </source>
</evidence>
<dbReference type="GO" id="GO:0030955">
    <property type="term" value="F:potassium ion binding"/>
    <property type="evidence" value="ECO:0007669"/>
    <property type="project" value="UniProtKB-UniRule"/>
</dbReference>
<feature type="transmembrane region" description="Helical" evidence="9">
    <location>
        <begin position="188"/>
        <end position="206"/>
    </location>
</feature>
<dbReference type="PANTHER" id="PTHR30607:SF2">
    <property type="entry name" value="POTASSIUM-TRANSPORTING ATPASE POTASSIUM-BINDING SUBUNIT"/>
    <property type="match status" value="1"/>
</dbReference>
<sequence>MGPVTAGVLQLLALVGALALVHIPLGSCMARVYSSKRHLRVEKWIYRGTGVDPDTEMTWTAYLRGVLAFSAAGVLFLYLLQRLQGVLPGSLHFASVGPAQSFNTAVSFVTNTNWQSYYGEQTMGHVVQTAGLAVQNFVSAAVGMAVAIALVRGFAFSPARFGSRGGTAVRTGELGNFWSDLVRGTVRILLPLAAVAAVVLVARGALQNFSGIHGVGQFTGGSQQFNGGAVASQEAIKELGTNGGGYFNANSAHPFENPTPFTNLLEIFLILVIPFSLTRTFGVMVGSVRQGYTVLATMATIWLGFVALMMWTEFAHHGPALQAAGAAMEGKEVRFGVGGSSIFAVSTTLTSTGAVDSFHSSFTGLGGGITLLGMMLGEIAPGGVGSGLYGMLVMAVIAVFIAGLMVGRTPEYLGKKIGAREMKLAAAYLLVTPALVLVFTAASMALPTPGHSVLNPGAHGFSEVLYAFTSASNNNGSAFAGLNANTDWYNTTTGLAMLLGRFLPMVFVLALAGSLAVQRPVPVSAGTLRTEKPLFTGLLVGAVLIITGLTYFPALALGPLAEGLA</sequence>
<feature type="transmembrane region" description="Helical" evidence="9">
    <location>
        <begin position="61"/>
        <end position="80"/>
    </location>
</feature>
<keyword evidence="3 9" id="KW-0633">Potassium transport</keyword>
<dbReference type="InterPro" id="IPR004623">
    <property type="entry name" value="KdpA"/>
</dbReference>
<name>A0A117QKL1_9ACTN</name>
<evidence type="ECO:0000256" key="2">
    <source>
        <dbReference type="ARBA" id="ARBA00022475"/>
    </source>
</evidence>
<dbReference type="Pfam" id="PF03814">
    <property type="entry name" value="KdpA"/>
    <property type="match status" value="1"/>
</dbReference>
<dbReference type="HAMAP" id="MF_00275">
    <property type="entry name" value="KdpA"/>
    <property type="match status" value="1"/>
</dbReference>
<accession>A0A117QKL1</accession>
<keyword evidence="4 9" id="KW-0812">Transmembrane</keyword>
<keyword evidence="8 9" id="KW-0472">Membrane</keyword>
<comment type="function">
    <text evidence="9">Part of the high-affinity ATP-driven potassium transport (or Kdp) system, which catalyzes the hydrolysis of ATP coupled with the electrogenic transport of potassium into the cytoplasm. This subunit binds the extracellular potassium ions and delivers the ions to the membrane domain of KdpB through an intramembrane tunnel.</text>
</comment>
<dbReference type="GeneID" id="91429499"/>
<gene>
    <name evidence="9" type="primary">kdpA</name>
    <name evidence="10" type="ORF">AQJ30_33505</name>
</gene>
<keyword evidence="5 9" id="KW-0630">Potassium</keyword>
<dbReference type="RefSeq" id="WP_067241406.1">
    <property type="nucleotide sequence ID" value="NZ_KQ948565.1"/>
</dbReference>
<keyword evidence="2 9" id="KW-1003">Cell membrane</keyword>
<dbReference type="PIRSF" id="PIRSF001294">
    <property type="entry name" value="K_ATPaseA"/>
    <property type="match status" value="1"/>
</dbReference>
<protein>
    <recommendedName>
        <fullName evidence="9">Potassium-transporting ATPase potassium-binding subunit</fullName>
    </recommendedName>
    <alternativeName>
        <fullName evidence="9">ATP phosphohydrolase [potassium-transporting] A chain</fullName>
    </alternativeName>
    <alternativeName>
        <fullName evidence="9">Potassium-binding and translocating subunit A</fullName>
    </alternativeName>
    <alternativeName>
        <fullName evidence="9">Potassium-translocating ATPase A chain</fullName>
    </alternativeName>
</protein>
<evidence type="ECO:0000313" key="11">
    <source>
        <dbReference type="Proteomes" id="UP000053271"/>
    </source>
</evidence>
<feature type="transmembrane region" description="Helical" evidence="9">
    <location>
        <begin position="264"/>
        <end position="285"/>
    </location>
</feature>
<dbReference type="NCBIfam" id="TIGR00680">
    <property type="entry name" value="kdpA"/>
    <property type="match status" value="1"/>
</dbReference>
<keyword evidence="6 9" id="KW-1133">Transmembrane helix</keyword>
<dbReference type="PANTHER" id="PTHR30607">
    <property type="entry name" value="POTASSIUM-TRANSPORTING ATPASE A CHAIN"/>
    <property type="match status" value="1"/>
</dbReference>
<evidence type="ECO:0000256" key="3">
    <source>
        <dbReference type="ARBA" id="ARBA00022538"/>
    </source>
</evidence>
<evidence type="ECO:0000256" key="6">
    <source>
        <dbReference type="ARBA" id="ARBA00022989"/>
    </source>
</evidence>
<comment type="subcellular location">
    <subcellularLocation>
        <location evidence="9">Cell membrane</location>
        <topology evidence="9">Multi-pass membrane protein</topology>
    </subcellularLocation>
</comment>
<dbReference type="Proteomes" id="UP000053271">
    <property type="component" value="Unassembled WGS sequence"/>
</dbReference>
<reference evidence="10 11" key="1">
    <citation type="submission" date="2015-10" db="EMBL/GenBank/DDBJ databases">
        <title>Draft genome sequence of Streptomyces longwoodensis DSM 41677, type strain for the species Streptomyces longwoodensis.</title>
        <authorList>
            <person name="Ruckert C."/>
            <person name="Winkler A."/>
            <person name="Kalinowski J."/>
            <person name="Kampfer P."/>
            <person name="Glaeser S."/>
        </authorList>
    </citation>
    <scope>NUCLEOTIDE SEQUENCE [LARGE SCALE GENOMIC DNA]</scope>
    <source>
        <strain evidence="10 11">DSM 41677</strain>
    </source>
</reference>
<feature type="transmembrane region" description="Helical" evidence="9">
    <location>
        <begin position="292"/>
        <end position="311"/>
    </location>
</feature>
<comment type="caution">
    <text evidence="9">Lacks conserved residue(s) required for the propagation of feature annotation.</text>
</comment>
<evidence type="ECO:0000313" key="10">
    <source>
        <dbReference type="EMBL" id="KUN33509.1"/>
    </source>
</evidence>
<keyword evidence="7 9" id="KW-0406">Ion transport</keyword>
<dbReference type="GO" id="GO:0008556">
    <property type="term" value="F:P-type potassium transmembrane transporter activity"/>
    <property type="evidence" value="ECO:0007669"/>
    <property type="project" value="InterPro"/>
</dbReference>
<feature type="transmembrane region" description="Helical" evidence="9">
    <location>
        <begin position="495"/>
        <end position="517"/>
    </location>
</feature>
<keyword evidence="1 9" id="KW-0813">Transport</keyword>
<feature type="transmembrane region" description="Helical" evidence="9">
    <location>
        <begin position="386"/>
        <end position="406"/>
    </location>
</feature>
<evidence type="ECO:0000256" key="5">
    <source>
        <dbReference type="ARBA" id="ARBA00022958"/>
    </source>
</evidence>
<dbReference type="AlphaFoldDB" id="A0A117QKL1"/>
<organism evidence="10 11">
    <name type="scientific">Streptomyces longwoodensis</name>
    <dbReference type="NCBI Taxonomy" id="68231"/>
    <lineage>
        <taxon>Bacteria</taxon>
        <taxon>Bacillati</taxon>
        <taxon>Actinomycetota</taxon>
        <taxon>Actinomycetes</taxon>
        <taxon>Kitasatosporales</taxon>
        <taxon>Streptomycetaceae</taxon>
        <taxon>Streptomyces</taxon>
    </lineage>
</organism>
<dbReference type="GO" id="GO:0005886">
    <property type="term" value="C:plasma membrane"/>
    <property type="evidence" value="ECO:0007669"/>
    <property type="project" value="UniProtKB-SubCell"/>
</dbReference>
<feature type="transmembrane region" description="Helical" evidence="9">
    <location>
        <begin position="538"/>
        <end position="561"/>
    </location>
</feature>
<feature type="transmembrane region" description="Helical" evidence="9">
    <location>
        <begin position="427"/>
        <end position="446"/>
    </location>
</feature>
<dbReference type="EMBL" id="LMWS01000051">
    <property type="protein sequence ID" value="KUN33509.1"/>
    <property type="molecule type" value="Genomic_DNA"/>
</dbReference>